<dbReference type="EMBL" id="CM010725">
    <property type="protein sequence ID" value="RZC82393.1"/>
    <property type="molecule type" value="Genomic_DNA"/>
</dbReference>
<name>A0A4Y7LA94_PAPSO</name>
<proteinExistence type="predicted"/>
<keyword evidence="2" id="KW-1185">Reference proteome</keyword>
<gene>
    <name evidence="1" type="ORF">C5167_045179</name>
</gene>
<protein>
    <submittedName>
        <fullName evidence="1">Uncharacterized protein</fullName>
    </submittedName>
</protein>
<evidence type="ECO:0000313" key="2">
    <source>
        <dbReference type="Proteomes" id="UP000316621"/>
    </source>
</evidence>
<dbReference type="STRING" id="3469.A0A4Y7LA94"/>
<dbReference type="AlphaFoldDB" id="A0A4Y7LA94"/>
<accession>A0A4Y7LA94</accession>
<evidence type="ECO:0000313" key="1">
    <source>
        <dbReference type="EMBL" id="RZC82393.1"/>
    </source>
</evidence>
<reference evidence="1 2" key="1">
    <citation type="journal article" date="2018" name="Science">
        <title>The opium poppy genome and morphinan production.</title>
        <authorList>
            <person name="Guo L."/>
            <person name="Winzer T."/>
            <person name="Yang X."/>
            <person name="Li Y."/>
            <person name="Ning Z."/>
            <person name="He Z."/>
            <person name="Teodor R."/>
            <person name="Lu Y."/>
            <person name="Bowser T.A."/>
            <person name="Graham I.A."/>
            <person name="Ye K."/>
        </authorList>
    </citation>
    <scope>NUCLEOTIDE SEQUENCE [LARGE SCALE GENOMIC DNA]</scope>
    <source>
        <strain evidence="2">cv. HN1</strain>
        <tissue evidence="1">Leaves</tissue>
    </source>
</reference>
<dbReference type="Gramene" id="RZC82393">
    <property type="protein sequence ID" value="RZC82393"/>
    <property type="gene ID" value="C5167_045179"/>
</dbReference>
<dbReference type="Proteomes" id="UP000316621">
    <property type="component" value="Chromosome 11"/>
</dbReference>
<sequence length="179" mass="20848">MATKFYSDMIDRGPVPSMRQLIIRMPLVFLDTNLLMKKWPLEGECPRVRAIVQNSGLYPAVQNSVIAYDKAAVSCFTERFYGKVDTFQFPFGEMSLIPEDAEKILGLQVEGKSTENKFKKNLDRKKIYELTEKLFGFKTYGLFVMGKMYPKKEYKLIEIRKMYKGSLEKEGDNELLYDF</sequence>
<organism evidence="1 2">
    <name type="scientific">Papaver somniferum</name>
    <name type="common">Opium poppy</name>
    <dbReference type="NCBI Taxonomy" id="3469"/>
    <lineage>
        <taxon>Eukaryota</taxon>
        <taxon>Viridiplantae</taxon>
        <taxon>Streptophyta</taxon>
        <taxon>Embryophyta</taxon>
        <taxon>Tracheophyta</taxon>
        <taxon>Spermatophyta</taxon>
        <taxon>Magnoliopsida</taxon>
        <taxon>Ranunculales</taxon>
        <taxon>Papaveraceae</taxon>
        <taxon>Papaveroideae</taxon>
        <taxon>Papaver</taxon>
    </lineage>
</organism>